<dbReference type="AlphaFoldDB" id="A0A0R1RQC2"/>
<evidence type="ECO:0000313" key="3">
    <source>
        <dbReference type="Proteomes" id="UP000051264"/>
    </source>
</evidence>
<gene>
    <name evidence="2" type="ORF">FC69_GL001790</name>
</gene>
<dbReference type="STRING" id="1423747.FC69_GL001790"/>
<accession>A0A0R1RQC2</accession>
<evidence type="ECO:0000313" key="2">
    <source>
        <dbReference type="EMBL" id="KRL59164.1"/>
    </source>
</evidence>
<organism evidence="2 3">
    <name type="scientific">Latilactobacillus fuchuensis DSM 14340 = JCM 11249</name>
    <dbReference type="NCBI Taxonomy" id="1423747"/>
    <lineage>
        <taxon>Bacteria</taxon>
        <taxon>Bacillati</taxon>
        <taxon>Bacillota</taxon>
        <taxon>Bacilli</taxon>
        <taxon>Lactobacillales</taxon>
        <taxon>Lactobacillaceae</taxon>
        <taxon>Latilactobacillus</taxon>
    </lineage>
</organism>
<dbReference type="RefSeq" id="WP_155833351.1">
    <property type="nucleotide sequence ID" value="NZ_AZEX01000054.1"/>
</dbReference>
<dbReference type="PATRIC" id="fig|1423747.3.peg.1819"/>
<keyword evidence="1" id="KW-0812">Transmembrane</keyword>
<dbReference type="EMBL" id="AZEX01000054">
    <property type="protein sequence ID" value="KRL59164.1"/>
    <property type="molecule type" value="Genomic_DNA"/>
</dbReference>
<protein>
    <submittedName>
        <fullName evidence="2">Uncharacterized protein</fullName>
    </submittedName>
</protein>
<reference evidence="2 3" key="1">
    <citation type="journal article" date="2015" name="Genome Announc.">
        <title>Expanding the biotechnology potential of lactobacilli through comparative genomics of 213 strains and associated genera.</title>
        <authorList>
            <person name="Sun Z."/>
            <person name="Harris H.M."/>
            <person name="McCann A."/>
            <person name="Guo C."/>
            <person name="Argimon S."/>
            <person name="Zhang W."/>
            <person name="Yang X."/>
            <person name="Jeffery I.B."/>
            <person name="Cooney J.C."/>
            <person name="Kagawa T.F."/>
            <person name="Liu W."/>
            <person name="Song Y."/>
            <person name="Salvetti E."/>
            <person name="Wrobel A."/>
            <person name="Rasinkangas P."/>
            <person name="Parkhill J."/>
            <person name="Rea M.C."/>
            <person name="O'Sullivan O."/>
            <person name="Ritari J."/>
            <person name="Douillard F.P."/>
            <person name="Paul Ross R."/>
            <person name="Yang R."/>
            <person name="Briner A.E."/>
            <person name="Felis G.E."/>
            <person name="de Vos W.M."/>
            <person name="Barrangou R."/>
            <person name="Klaenhammer T.R."/>
            <person name="Caufield P.W."/>
            <person name="Cui Y."/>
            <person name="Zhang H."/>
            <person name="O'Toole P.W."/>
        </authorList>
    </citation>
    <scope>NUCLEOTIDE SEQUENCE [LARGE SCALE GENOMIC DNA]</scope>
    <source>
        <strain evidence="2 3">DSM 14340</strain>
    </source>
</reference>
<name>A0A0R1RQC2_9LACO</name>
<keyword evidence="1" id="KW-1133">Transmembrane helix</keyword>
<proteinExistence type="predicted"/>
<feature type="transmembrane region" description="Helical" evidence="1">
    <location>
        <begin position="21"/>
        <end position="40"/>
    </location>
</feature>
<dbReference type="Proteomes" id="UP000051264">
    <property type="component" value="Unassembled WGS sequence"/>
</dbReference>
<sequence length="54" mass="6104">MTKVLTNLVSRFGKKKVKIGVIAITSLLLILFAFTLYLAILNHMAFQNYTNVTM</sequence>
<keyword evidence="1" id="KW-0472">Membrane</keyword>
<comment type="caution">
    <text evidence="2">The sequence shown here is derived from an EMBL/GenBank/DDBJ whole genome shotgun (WGS) entry which is preliminary data.</text>
</comment>
<evidence type="ECO:0000256" key="1">
    <source>
        <dbReference type="SAM" id="Phobius"/>
    </source>
</evidence>